<comment type="caution">
    <text evidence="1">The sequence shown here is derived from an EMBL/GenBank/DDBJ whole genome shotgun (WGS) entry which is preliminary data.</text>
</comment>
<keyword evidence="2" id="KW-1185">Reference proteome</keyword>
<dbReference type="EMBL" id="CM044705">
    <property type="protein sequence ID" value="KAI5663252.1"/>
    <property type="molecule type" value="Genomic_DNA"/>
</dbReference>
<protein>
    <submittedName>
        <fullName evidence="1">Uncharacterized protein</fullName>
    </submittedName>
</protein>
<name>A0ACC0AQG8_CATRO</name>
<accession>A0ACC0AQG8</accession>
<evidence type="ECO:0000313" key="1">
    <source>
        <dbReference type="EMBL" id="KAI5663252.1"/>
    </source>
</evidence>
<gene>
    <name evidence="1" type="ORF">M9H77_22575</name>
</gene>
<sequence>MEKMEATGTEDSSLPLTVKPTVDSRSEAFKDEIEQNPTANKLIISQDWLELKKKNNFRATNFIIKVLGQLVYAPNSNGELVPYDLEPEHKMKESEQDPPLINPAFLPAPPSQIVERTMVDYIQSFYSGVSSRQLIDASTGGSTDHKAPQQVYDLIEQIAIPREDRDRSPSLPEYAMWMLSLPWRLDGDHDRHAKAVTLRSRKELVGTPPTVMDEEKENAKPLEGSTSFKEDEVQQRKSEGKKSSRPPYNPSTHFL</sequence>
<organism evidence="1 2">
    <name type="scientific">Catharanthus roseus</name>
    <name type="common">Madagascar periwinkle</name>
    <name type="synonym">Vinca rosea</name>
    <dbReference type="NCBI Taxonomy" id="4058"/>
    <lineage>
        <taxon>Eukaryota</taxon>
        <taxon>Viridiplantae</taxon>
        <taxon>Streptophyta</taxon>
        <taxon>Embryophyta</taxon>
        <taxon>Tracheophyta</taxon>
        <taxon>Spermatophyta</taxon>
        <taxon>Magnoliopsida</taxon>
        <taxon>eudicotyledons</taxon>
        <taxon>Gunneridae</taxon>
        <taxon>Pentapetalae</taxon>
        <taxon>asterids</taxon>
        <taxon>lamiids</taxon>
        <taxon>Gentianales</taxon>
        <taxon>Apocynaceae</taxon>
        <taxon>Rauvolfioideae</taxon>
        <taxon>Vinceae</taxon>
        <taxon>Catharanthinae</taxon>
        <taxon>Catharanthus</taxon>
    </lineage>
</organism>
<dbReference type="Proteomes" id="UP001060085">
    <property type="component" value="Linkage Group LG05"/>
</dbReference>
<proteinExistence type="predicted"/>
<reference evidence="2" key="1">
    <citation type="journal article" date="2023" name="Nat. Plants">
        <title>Single-cell RNA sequencing provides a high-resolution roadmap for understanding the multicellular compartmentation of specialized metabolism.</title>
        <authorList>
            <person name="Sun S."/>
            <person name="Shen X."/>
            <person name="Li Y."/>
            <person name="Li Y."/>
            <person name="Wang S."/>
            <person name="Li R."/>
            <person name="Zhang H."/>
            <person name="Shen G."/>
            <person name="Guo B."/>
            <person name="Wei J."/>
            <person name="Xu J."/>
            <person name="St-Pierre B."/>
            <person name="Chen S."/>
            <person name="Sun C."/>
        </authorList>
    </citation>
    <scope>NUCLEOTIDE SEQUENCE [LARGE SCALE GENOMIC DNA]</scope>
</reference>
<evidence type="ECO:0000313" key="2">
    <source>
        <dbReference type="Proteomes" id="UP001060085"/>
    </source>
</evidence>